<organism evidence="2 3">
    <name type="scientific">Mesorhabditis spiculigera</name>
    <dbReference type="NCBI Taxonomy" id="96644"/>
    <lineage>
        <taxon>Eukaryota</taxon>
        <taxon>Metazoa</taxon>
        <taxon>Ecdysozoa</taxon>
        <taxon>Nematoda</taxon>
        <taxon>Chromadorea</taxon>
        <taxon>Rhabditida</taxon>
        <taxon>Rhabditina</taxon>
        <taxon>Rhabditomorpha</taxon>
        <taxon>Rhabditoidea</taxon>
        <taxon>Rhabditidae</taxon>
        <taxon>Mesorhabditinae</taxon>
        <taxon>Mesorhabditis</taxon>
    </lineage>
</organism>
<feature type="non-terminal residue" evidence="2">
    <location>
        <position position="1"/>
    </location>
</feature>
<name>A0AA36G2I2_9BILA</name>
<evidence type="ECO:0000256" key="1">
    <source>
        <dbReference type="SAM" id="Phobius"/>
    </source>
</evidence>
<sequence length="269" mass="30300">MSRTETDADAEVRSAITALVSALIAYLVGLPSFFHHASARRVHHRRVGRHYRGGLLQVYSTSKQSQHVPKSWRPRCYRAEDEGSETAALSRRWWTYAVRRLFCCCLDNASSATSSSTTPTSSTTDPRTIDVHVLEDVYTGPVAVVTSDRHGTNVPPRLDEASVQRLKTIAVEDAKTTGHNLLTYKMLEDSNFELSDSKVLRREMRRGRRAALRLNRNLAVAGKVLDAFKRDYSEPQSALLTTLVKAHEKLMTSTRDKINDEKEEGRLDE</sequence>
<feature type="transmembrane region" description="Helical" evidence="1">
    <location>
        <begin position="12"/>
        <end position="34"/>
    </location>
</feature>
<accession>A0AA36G2I2</accession>
<comment type="caution">
    <text evidence="2">The sequence shown here is derived from an EMBL/GenBank/DDBJ whole genome shotgun (WGS) entry which is preliminary data.</text>
</comment>
<keyword evidence="1" id="KW-0812">Transmembrane</keyword>
<keyword evidence="3" id="KW-1185">Reference proteome</keyword>
<dbReference type="EMBL" id="CATQJA010002470">
    <property type="protein sequence ID" value="CAJ0570777.1"/>
    <property type="molecule type" value="Genomic_DNA"/>
</dbReference>
<protein>
    <submittedName>
        <fullName evidence="2">Uncharacterized protein</fullName>
    </submittedName>
</protein>
<reference evidence="2" key="1">
    <citation type="submission" date="2023-06" db="EMBL/GenBank/DDBJ databases">
        <authorList>
            <person name="Delattre M."/>
        </authorList>
    </citation>
    <scope>NUCLEOTIDE SEQUENCE</scope>
    <source>
        <strain evidence="2">AF72</strain>
    </source>
</reference>
<proteinExistence type="predicted"/>
<evidence type="ECO:0000313" key="2">
    <source>
        <dbReference type="EMBL" id="CAJ0570777.1"/>
    </source>
</evidence>
<evidence type="ECO:0000313" key="3">
    <source>
        <dbReference type="Proteomes" id="UP001177023"/>
    </source>
</evidence>
<dbReference type="AlphaFoldDB" id="A0AA36G2I2"/>
<gene>
    <name evidence="2" type="ORF">MSPICULIGERA_LOCUS9213</name>
</gene>
<keyword evidence="1" id="KW-0472">Membrane</keyword>
<dbReference type="Proteomes" id="UP001177023">
    <property type="component" value="Unassembled WGS sequence"/>
</dbReference>
<keyword evidence="1" id="KW-1133">Transmembrane helix</keyword>